<organism evidence="3 4">
    <name type="scientific">Prymnesium parvum</name>
    <name type="common">Toxic golden alga</name>
    <dbReference type="NCBI Taxonomy" id="97485"/>
    <lineage>
        <taxon>Eukaryota</taxon>
        <taxon>Haptista</taxon>
        <taxon>Haptophyta</taxon>
        <taxon>Prymnesiophyceae</taxon>
        <taxon>Prymnesiales</taxon>
        <taxon>Prymnesiaceae</taxon>
        <taxon>Prymnesium</taxon>
    </lineage>
</organism>
<evidence type="ECO:0000313" key="3">
    <source>
        <dbReference type="EMBL" id="KAL1528473.1"/>
    </source>
</evidence>
<feature type="transmembrane region" description="Helical" evidence="2">
    <location>
        <begin position="45"/>
        <end position="71"/>
    </location>
</feature>
<feature type="compositionally biased region" description="Basic and acidic residues" evidence="1">
    <location>
        <begin position="169"/>
        <end position="188"/>
    </location>
</feature>
<evidence type="ECO:0000256" key="1">
    <source>
        <dbReference type="SAM" id="MobiDB-lite"/>
    </source>
</evidence>
<protein>
    <submittedName>
        <fullName evidence="3">Uncharacterized protein</fullName>
    </submittedName>
</protein>
<keyword evidence="2" id="KW-0472">Membrane</keyword>
<accession>A0AB34K5B9</accession>
<dbReference type="EMBL" id="JBGBPQ010000002">
    <property type="protein sequence ID" value="KAL1528473.1"/>
    <property type="molecule type" value="Genomic_DNA"/>
</dbReference>
<keyword evidence="2" id="KW-0812">Transmembrane</keyword>
<dbReference type="Proteomes" id="UP001515480">
    <property type="component" value="Unassembled WGS sequence"/>
</dbReference>
<keyword evidence="4" id="KW-1185">Reference proteome</keyword>
<name>A0AB34K5B9_PRYPA</name>
<proteinExistence type="predicted"/>
<evidence type="ECO:0000256" key="2">
    <source>
        <dbReference type="SAM" id="Phobius"/>
    </source>
</evidence>
<comment type="caution">
    <text evidence="3">The sequence shown here is derived from an EMBL/GenBank/DDBJ whole genome shotgun (WGS) entry which is preliminary data.</text>
</comment>
<feature type="region of interest" description="Disordered" evidence="1">
    <location>
        <begin position="163"/>
        <end position="238"/>
    </location>
</feature>
<reference evidence="3 4" key="1">
    <citation type="journal article" date="2024" name="Science">
        <title>Giant polyketide synthase enzymes in the biosynthesis of giant marine polyether toxins.</title>
        <authorList>
            <person name="Fallon T.R."/>
            <person name="Shende V.V."/>
            <person name="Wierzbicki I.H."/>
            <person name="Pendleton A.L."/>
            <person name="Watervoot N.F."/>
            <person name="Auber R.P."/>
            <person name="Gonzalez D.J."/>
            <person name="Wisecaver J.H."/>
            <person name="Moore B.S."/>
        </authorList>
    </citation>
    <scope>NUCLEOTIDE SEQUENCE [LARGE SCALE GENOMIC DNA]</scope>
    <source>
        <strain evidence="3 4">12B1</strain>
    </source>
</reference>
<evidence type="ECO:0000313" key="4">
    <source>
        <dbReference type="Proteomes" id="UP001515480"/>
    </source>
</evidence>
<sequence length="259" mass="28148">MMLFAGAVVSVVSSPPPLLHCVPIAPPPQGPLLDSEHELSANLVYTFVSLLFFAPMGAFIAGTLFLCYRGWLEDQKERRRISNFMGVTQFYEYEPRKIVLLSEAVLKTVYDEKTLEVDSAGEPLALTGERLYPHHVSNGAPSPPPAQNALGGGRLQRLWLMRGAGSSGRDPRAAERRLQRTAAERAERSQCNSSLAPPPGTSSRVLKKTLSTQQTKQGRYQKLKENMPAPPTCSDSTELATATRGHNMATDGAGALQTS</sequence>
<feature type="compositionally biased region" description="Polar residues" evidence="1">
    <location>
        <begin position="189"/>
        <end position="218"/>
    </location>
</feature>
<dbReference type="AlphaFoldDB" id="A0AB34K5B9"/>
<keyword evidence="2" id="KW-1133">Transmembrane helix</keyword>
<gene>
    <name evidence="3" type="ORF">AB1Y20_009817</name>
</gene>